<sequence>MPIYEYRCSECGKVMEVFQKQSKPNETVVCPGCGSKKVERLISAPARVIMGNSHGESTCCGRTERCETPPCSTDGVCRRD</sequence>
<protein>
    <recommendedName>
        <fullName evidence="1">Putative regulatory protein FmdB zinc ribbon domain-containing protein</fullName>
    </recommendedName>
</protein>
<organism evidence="2 3">
    <name type="scientific">candidate division TA06 bacterium DG_26</name>
    <dbReference type="NCBI Taxonomy" id="1703771"/>
    <lineage>
        <taxon>Bacteria</taxon>
        <taxon>Bacteria division TA06</taxon>
    </lineage>
</organism>
<evidence type="ECO:0000313" key="2">
    <source>
        <dbReference type="EMBL" id="KPJ51289.1"/>
    </source>
</evidence>
<dbReference type="InterPro" id="IPR013429">
    <property type="entry name" value="Regulatory_FmdB_Zinc_ribbon"/>
</dbReference>
<evidence type="ECO:0000313" key="3">
    <source>
        <dbReference type="Proteomes" id="UP000051124"/>
    </source>
</evidence>
<evidence type="ECO:0000259" key="1">
    <source>
        <dbReference type="SMART" id="SM00834"/>
    </source>
</evidence>
<name>A0A0S7WN13_UNCT6</name>
<dbReference type="Gene3D" id="2.20.28.10">
    <property type="match status" value="1"/>
</dbReference>
<comment type="caution">
    <text evidence="2">The sequence shown here is derived from an EMBL/GenBank/DDBJ whole genome shotgun (WGS) entry which is preliminary data.</text>
</comment>
<proteinExistence type="predicted"/>
<reference evidence="2 3" key="1">
    <citation type="journal article" date="2015" name="Microbiome">
        <title>Genomic resolution of linkages in carbon, nitrogen, and sulfur cycling among widespread estuary sediment bacteria.</title>
        <authorList>
            <person name="Baker B.J."/>
            <person name="Lazar C.S."/>
            <person name="Teske A.P."/>
            <person name="Dick G.J."/>
        </authorList>
    </citation>
    <scope>NUCLEOTIDE SEQUENCE [LARGE SCALE GENOMIC DNA]</scope>
    <source>
        <strain evidence="2">DG_26</strain>
    </source>
</reference>
<dbReference type="SMART" id="SM00834">
    <property type="entry name" value="CxxC_CXXC_SSSS"/>
    <property type="match status" value="1"/>
</dbReference>
<dbReference type="EMBL" id="LIZT01000003">
    <property type="protein sequence ID" value="KPJ51289.1"/>
    <property type="molecule type" value="Genomic_DNA"/>
</dbReference>
<dbReference type="NCBIfam" id="TIGR02605">
    <property type="entry name" value="CxxC_CxxC_SSSS"/>
    <property type="match status" value="1"/>
</dbReference>
<dbReference type="AlphaFoldDB" id="A0A0S7WN13"/>
<dbReference type="Pfam" id="PF09723">
    <property type="entry name" value="Zn_ribbon_8"/>
    <property type="match status" value="1"/>
</dbReference>
<accession>A0A0S7WN13</accession>
<feature type="domain" description="Putative regulatory protein FmdB zinc ribbon" evidence="1">
    <location>
        <begin position="1"/>
        <end position="43"/>
    </location>
</feature>
<dbReference type="Proteomes" id="UP000051124">
    <property type="component" value="Unassembled WGS sequence"/>
</dbReference>
<gene>
    <name evidence="2" type="ORF">AMJ40_00330</name>
</gene>